<feature type="chain" id="PRO_5015632389" evidence="2">
    <location>
        <begin position="29"/>
        <end position="223"/>
    </location>
</feature>
<dbReference type="SUPFAM" id="SSF49464">
    <property type="entry name" value="Carboxypeptidase regulatory domain-like"/>
    <property type="match status" value="1"/>
</dbReference>
<keyword evidence="3" id="KW-0378">Hydrolase</keyword>
<dbReference type="GO" id="GO:0004180">
    <property type="term" value="F:carboxypeptidase activity"/>
    <property type="evidence" value="ECO:0007669"/>
    <property type="project" value="UniProtKB-KW"/>
</dbReference>
<dbReference type="Pfam" id="PF13715">
    <property type="entry name" value="CarbopepD_reg_2"/>
    <property type="match status" value="1"/>
</dbReference>
<organism evidence="3 4">
    <name type="scientific">Pontibacter mucosus</name>
    <dbReference type="NCBI Taxonomy" id="1649266"/>
    <lineage>
        <taxon>Bacteria</taxon>
        <taxon>Pseudomonadati</taxon>
        <taxon>Bacteroidota</taxon>
        <taxon>Cytophagia</taxon>
        <taxon>Cytophagales</taxon>
        <taxon>Hymenobacteraceae</taxon>
        <taxon>Pontibacter</taxon>
    </lineage>
</organism>
<feature type="region of interest" description="Disordered" evidence="1">
    <location>
        <begin position="201"/>
        <end position="223"/>
    </location>
</feature>
<dbReference type="EMBL" id="QBKI01000004">
    <property type="protein sequence ID" value="PTX19648.1"/>
    <property type="molecule type" value="Genomic_DNA"/>
</dbReference>
<keyword evidence="4" id="KW-1185">Reference proteome</keyword>
<feature type="compositionally biased region" description="Basic residues" evidence="1">
    <location>
        <begin position="201"/>
        <end position="216"/>
    </location>
</feature>
<dbReference type="Proteomes" id="UP000244225">
    <property type="component" value="Unassembled WGS sequence"/>
</dbReference>
<gene>
    <name evidence="3" type="ORF">C8N40_104381</name>
</gene>
<evidence type="ECO:0000313" key="3">
    <source>
        <dbReference type="EMBL" id="PTX19648.1"/>
    </source>
</evidence>
<keyword evidence="3" id="KW-0121">Carboxypeptidase</keyword>
<keyword evidence="2" id="KW-0732">Signal</keyword>
<dbReference type="InterPro" id="IPR008969">
    <property type="entry name" value="CarboxyPept-like_regulatory"/>
</dbReference>
<comment type="caution">
    <text evidence="3">The sequence shown here is derived from an EMBL/GenBank/DDBJ whole genome shotgun (WGS) entry which is preliminary data.</text>
</comment>
<name>A0A2T5YK05_9BACT</name>
<dbReference type="OrthoDB" id="1115630at2"/>
<evidence type="ECO:0000313" key="4">
    <source>
        <dbReference type="Proteomes" id="UP000244225"/>
    </source>
</evidence>
<proteinExistence type="predicted"/>
<protein>
    <submittedName>
        <fullName evidence="3">Carboxypeptidase-like protein</fullName>
    </submittedName>
</protein>
<feature type="signal peptide" evidence="2">
    <location>
        <begin position="1"/>
        <end position="28"/>
    </location>
</feature>
<evidence type="ECO:0000256" key="1">
    <source>
        <dbReference type="SAM" id="MobiDB-lite"/>
    </source>
</evidence>
<reference evidence="3 4" key="1">
    <citation type="submission" date="2018-04" db="EMBL/GenBank/DDBJ databases">
        <title>Genomic Encyclopedia of Archaeal and Bacterial Type Strains, Phase II (KMG-II): from individual species to whole genera.</title>
        <authorList>
            <person name="Goeker M."/>
        </authorList>
    </citation>
    <scope>NUCLEOTIDE SEQUENCE [LARGE SCALE GENOMIC DNA]</scope>
    <source>
        <strain evidence="3 4">DSM 100162</strain>
    </source>
</reference>
<dbReference type="AlphaFoldDB" id="A0A2T5YK05"/>
<evidence type="ECO:0000256" key="2">
    <source>
        <dbReference type="SAM" id="SignalP"/>
    </source>
</evidence>
<accession>A0A2T5YK05</accession>
<keyword evidence="3" id="KW-0645">Protease</keyword>
<dbReference type="RefSeq" id="WP_108211739.1">
    <property type="nucleotide sequence ID" value="NZ_QBKI01000004.1"/>
</dbReference>
<sequence length="223" mass="24808">MKNKLSLCLMTCFPVFLLLILCPEQARAQQQAVQLSGMVLDEEGATGMAGVAVFVPQTNRGTNTNSKGFFSLPVLPDDSVVVAALGYQRQYFLIPHTFSGTSYSTLIYLLESTTALPTVNVMPWATERELREAISKIKLPEEPKPEVDLGPLEQKDLTKMRRMDAEMNAKYGLQQAGQQQQRRYMVPSDVKVFGIGIGSNYKKKKASRGTKNRRKASQKDVAE</sequence>